<keyword evidence="3" id="KW-1185">Reference proteome</keyword>
<evidence type="ECO:0000313" key="3">
    <source>
        <dbReference type="Proteomes" id="UP000410492"/>
    </source>
</evidence>
<dbReference type="EMBL" id="CAACVG010007347">
    <property type="protein sequence ID" value="VEN44969.1"/>
    <property type="molecule type" value="Genomic_DNA"/>
</dbReference>
<dbReference type="AlphaFoldDB" id="A0A653CBD6"/>
<evidence type="ECO:0000256" key="1">
    <source>
        <dbReference type="SAM" id="SignalP"/>
    </source>
</evidence>
<dbReference type="Proteomes" id="UP000410492">
    <property type="component" value="Unassembled WGS sequence"/>
</dbReference>
<evidence type="ECO:0008006" key="4">
    <source>
        <dbReference type="Google" id="ProtNLM"/>
    </source>
</evidence>
<name>A0A653CBD6_CALMS</name>
<organism evidence="2 3">
    <name type="scientific">Callosobruchus maculatus</name>
    <name type="common">Southern cowpea weevil</name>
    <name type="synonym">Pulse bruchid</name>
    <dbReference type="NCBI Taxonomy" id="64391"/>
    <lineage>
        <taxon>Eukaryota</taxon>
        <taxon>Metazoa</taxon>
        <taxon>Ecdysozoa</taxon>
        <taxon>Arthropoda</taxon>
        <taxon>Hexapoda</taxon>
        <taxon>Insecta</taxon>
        <taxon>Pterygota</taxon>
        <taxon>Neoptera</taxon>
        <taxon>Endopterygota</taxon>
        <taxon>Coleoptera</taxon>
        <taxon>Polyphaga</taxon>
        <taxon>Cucujiformia</taxon>
        <taxon>Chrysomeloidea</taxon>
        <taxon>Chrysomelidae</taxon>
        <taxon>Bruchinae</taxon>
        <taxon>Bruchini</taxon>
        <taxon>Callosobruchus</taxon>
    </lineage>
</organism>
<reference evidence="2 3" key="1">
    <citation type="submission" date="2019-01" db="EMBL/GenBank/DDBJ databases">
        <authorList>
            <person name="Sayadi A."/>
        </authorList>
    </citation>
    <scope>NUCLEOTIDE SEQUENCE [LARGE SCALE GENOMIC DNA]</scope>
</reference>
<dbReference type="OrthoDB" id="6676846at2759"/>
<keyword evidence="1" id="KW-0732">Signal</keyword>
<proteinExistence type="predicted"/>
<protein>
    <recommendedName>
        <fullName evidence="4">Lipocalin/cytosolic fatty-acid binding domain-containing protein</fullName>
    </recommendedName>
</protein>
<accession>A0A653CBD6</accession>
<feature type="chain" id="PRO_5024884276" description="Lipocalin/cytosolic fatty-acid binding domain-containing protein" evidence="1">
    <location>
        <begin position="19"/>
        <end position="148"/>
    </location>
</feature>
<feature type="signal peptide" evidence="1">
    <location>
        <begin position="1"/>
        <end position="18"/>
    </location>
</feature>
<gene>
    <name evidence="2" type="ORF">CALMAC_LOCUS7579</name>
</gene>
<sequence length="148" mass="16773">MWQYQAFLVILLLGSAISQCVYAPAATSILWEGYLIYGKAWYATHRFGHPVGFLTDKCFKATAGIFDVKPDLSIHFPVTYFDERNNKEESITVASYIIGMQSKFYVHHNNTGFLVSDFAVTDSYIATEICDMSTGRCKYILSFSQPHI</sequence>
<evidence type="ECO:0000313" key="2">
    <source>
        <dbReference type="EMBL" id="VEN44969.1"/>
    </source>
</evidence>